<evidence type="ECO:0000259" key="7">
    <source>
        <dbReference type="PROSITE" id="PS51737"/>
    </source>
</evidence>
<dbReference type="InterPro" id="IPR036162">
    <property type="entry name" value="Resolvase-like_N_sf"/>
</dbReference>
<dbReference type="GO" id="GO:0000150">
    <property type="term" value="F:DNA strand exchange activity"/>
    <property type="evidence" value="ECO:0007669"/>
    <property type="project" value="InterPro"/>
</dbReference>
<dbReference type="InterPro" id="IPR006118">
    <property type="entry name" value="Recombinase_CS"/>
</dbReference>
<evidence type="ECO:0000256" key="2">
    <source>
        <dbReference type="ARBA" id="ARBA00023125"/>
    </source>
</evidence>
<sequence>MKTADLYIRVSTDEQADKGYSQRNQEEILRRYCEISKITIRRVIFEDHSAKTFQRPRWQELLTDLKKTKGRHTNLVLFTKWDRFSRNAGDAYQMMNVLNLLGVEPQAIEQPLDLSIPENKMMLAIYLAAPEVENDRRALNVFHGMRRARKEGRWMASAPVGYVNKTAENGRKYIALKEPECTILKWCFEKLATGEFSTEQIWKVARQKGLKCGKNNFLIAIRNPVYYGMITIPKYKNEESYLVKGQHEPIISQSLYDDVQDALEGRKRKTGTKIMSLDDLPLRGFILCSRCSRALTGSASKGRNQYYYYYHCSSQCGCRYKADEVNEAFIKELDKYVLAPELSELCTKVMLDLLNQATSGTKNERKSILDQIDEQNGRLRKARELMLSSKIDPEDYALIKKETEVILNRLEAKLTEYAENPVKIDELIPKAVAVISNIRILYQNADSETKRAIVGSMYPEKLHFDGHQHRTTRINEIAEFTYMISSRLRDKKRWARTEDSALPIWVRPPGLEPGTKRL</sequence>
<dbReference type="GO" id="GO:0015074">
    <property type="term" value="P:DNA integration"/>
    <property type="evidence" value="ECO:0007669"/>
    <property type="project" value="UniProtKB-KW"/>
</dbReference>
<dbReference type="KEGG" id="mrob:HH214_15495"/>
<dbReference type="InterPro" id="IPR025827">
    <property type="entry name" value="Zn_ribbon_recom_dom"/>
</dbReference>
<dbReference type="Gene3D" id="3.90.1750.20">
    <property type="entry name" value="Putative Large Serine Recombinase, Chain B, Domain 2"/>
    <property type="match status" value="1"/>
</dbReference>
<organism evidence="8 9">
    <name type="scientific">Mucilaginibacter robiniae</name>
    <dbReference type="NCBI Taxonomy" id="2728022"/>
    <lineage>
        <taxon>Bacteria</taxon>
        <taxon>Pseudomonadati</taxon>
        <taxon>Bacteroidota</taxon>
        <taxon>Sphingobacteriia</taxon>
        <taxon>Sphingobacteriales</taxon>
        <taxon>Sphingobacteriaceae</taxon>
        <taxon>Mucilaginibacter</taxon>
    </lineage>
</organism>
<evidence type="ECO:0000256" key="5">
    <source>
        <dbReference type="PROSITE-ProRule" id="PRU10137"/>
    </source>
</evidence>
<dbReference type="Proteomes" id="UP000503278">
    <property type="component" value="Chromosome"/>
</dbReference>
<protein>
    <submittedName>
        <fullName evidence="8">Recombinase family protein</fullName>
    </submittedName>
</protein>
<evidence type="ECO:0000313" key="9">
    <source>
        <dbReference type="Proteomes" id="UP000503278"/>
    </source>
</evidence>
<dbReference type="PROSITE" id="PS00397">
    <property type="entry name" value="RECOMBINASES_1"/>
    <property type="match status" value="1"/>
</dbReference>
<dbReference type="Gene3D" id="3.40.50.1390">
    <property type="entry name" value="Resolvase, N-terminal catalytic domain"/>
    <property type="match status" value="1"/>
</dbReference>
<gene>
    <name evidence="8" type="ORF">HH214_15495</name>
</gene>
<dbReference type="PROSITE" id="PS51736">
    <property type="entry name" value="RECOMBINASES_3"/>
    <property type="match status" value="1"/>
</dbReference>
<evidence type="ECO:0000259" key="6">
    <source>
        <dbReference type="PROSITE" id="PS51736"/>
    </source>
</evidence>
<dbReference type="PROSITE" id="PS51737">
    <property type="entry name" value="RECOMBINASE_DNA_BIND"/>
    <property type="match status" value="1"/>
</dbReference>
<dbReference type="CDD" id="cd00338">
    <property type="entry name" value="Ser_Recombinase"/>
    <property type="match status" value="1"/>
</dbReference>
<keyword evidence="3" id="KW-0233">DNA recombination</keyword>
<dbReference type="InterPro" id="IPR038109">
    <property type="entry name" value="DNA_bind_recomb_sf"/>
</dbReference>
<feature type="active site" description="O-(5'-phospho-DNA)-serine intermediate" evidence="4 5">
    <location>
        <position position="11"/>
    </location>
</feature>
<keyword evidence="1" id="KW-0229">DNA integration</keyword>
<accession>A0A7L5EDC5</accession>
<dbReference type="Pfam" id="PF13408">
    <property type="entry name" value="Zn_ribbon_recom"/>
    <property type="match status" value="1"/>
</dbReference>
<dbReference type="InterPro" id="IPR011109">
    <property type="entry name" value="DNA_bind_recombinase_dom"/>
</dbReference>
<feature type="domain" description="Recombinase" evidence="7">
    <location>
        <begin position="159"/>
        <end position="269"/>
    </location>
</feature>
<reference evidence="8 9" key="1">
    <citation type="submission" date="2020-04" db="EMBL/GenBank/DDBJ databases">
        <title>Genome sequencing of novel species.</title>
        <authorList>
            <person name="Heo J."/>
            <person name="Kim S.-J."/>
            <person name="Kim J.-S."/>
            <person name="Hong S.-B."/>
            <person name="Kwon S.-W."/>
        </authorList>
    </citation>
    <scope>NUCLEOTIDE SEQUENCE [LARGE SCALE GENOMIC DNA]</scope>
    <source>
        <strain evidence="8 9">F39-2</strain>
    </source>
</reference>
<dbReference type="EMBL" id="CP051682">
    <property type="protein sequence ID" value="QJD98436.1"/>
    <property type="molecule type" value="Genomic_DNA"/>
</dbReference>
<proteinExistence type="predicted"/>
<evidence type="ECO:0000256" key="1">
    <source>
        <dbReference type="ARBA" id="ARBA00022908"/>
    </source>
</evidence>
<name>A0A7L5EDC5_9SPHI</name>
<keyword evidence="9" id="KW-1185">Reference proteome</keyword>
<evidence type="ECO:0000313" key="8">
    <source>
        <dbReference type="EMBL" id="QJD98436.1"/>
    </source>
</evidence>
<dbReference type="PANTHER" id="PTHR30461:SF23">
    <property type="entry name" value="DNA RECOMBINASE-RELATED"/>
    <property type="match status" value="1"/>
</dbReference>
<feature type="domain" description="Resolvase/invertase-type recombinase catalytic" evidence="6">
    <location>
        <begin position="3"/>
        <end position="152"/>
    </location>
</feature>
<dbReference type="RefSeq" id="WP_169611176.1">
    <property type="nucleotide sequence ID" value="NZ_CP051682.1"/>
</dbReference>
<dbReference type="SUPFAM" id="SSF53041">
    <property type="entry name" value="Resolvase-like"/>
    <property type="match status" value="1"/>
</dbReference>
<dbReference type="PANTHER" id="PTHR30461">
    <property type="entry name" value="DNA-INVERTASE FROM LAMBDOID PROPHAGE"/>
    <property type="match status" value="1"/>
</dbReference>
<keyword evidence="2" id="KW-0238">DNA-binding</keyword>
<dbReference type="GO" id="GO:0003677">
    <property type="term" value="F:DNA binding"/>
    <property type="evidence" value="ECO:0007669"/>
    <property type="project" value="UniProtKB-KW"/>
</dbReference>
<dbReference type="Pfam" id="PF00239">
    <property type="entry name" value="Resolvase"/>
    <property type="match status" value="1"/>
</dbReference>
<dbReference type="InterPro" id="IPR050639">
    <property type="entry name" value="SSR_resolvase"/>
</dbReference>
<evidence type="ECO:0000256" key="4">
    <source>
        <dbReference type="PIRSR" id="PIRSR606118-50"/>
    </source>
</evidence>
<dbReference type="Pfam" id="PF07508">
    <property type="entry name" value="Recombinase"/>
    <property type="match status" value="1"/>
</dbReference>
<dbReference type="AlphaFoldDB" id="A0A7L5EDC5"/>
<evidence type="ECO:0000256" key="3">
    <source>
        <dbReference type="ARBA" id="ARBA00023172"/>
    </source>
</evidence>
<dbReference type="SMART" id="SM00857">
    <property type="entry name" value="Resolvase"/>
    <property type="match status" value="1"/>
</dbReference>
<dbReference type="InterPro" id="IPR006119">
    <property type="entry name" value="Resolv_N"/>
</dbReference>